<dbReference type="Proteomes" id="UP000009235">
    <property type="component" value="Chromosome"/>
</dbReference>
<dbReference type="InterPro" id="IPR020449">
    <property type="entry name" value="Tscrpt_reg_AraC-type_HTH"/>
</dbReference>
<dbReference type="InterPro" id="IPR009057">
    <property type="entry name" value="Homeodomain-like_sf"/>
</dbReference>
<dbReference type="GO" id="GO:0000976">
    <property type="term" value="F:transcription cis-regulatory region binding"/>
    <property type="evidence" value="ECO:0007669"/>
    <property type="project" value="TreeGrafter"/>
</dbReference>
<dbReference type="Pfam" id="PF12625">
    <property type="entry name" value="Arabinose_bd"/>
    <property type="match status" value="1"/>
</dbReference>
<dbReference type="PROSITE" id="PS01124">
    <property type="entry name" value="HTH_ARAC_FAMILY_2"/>
    <property type="match status" value="1"/>
</dbReference>
<dbReference type="SMART" id="SM00342">
    <property type="entry name" value="HTH_ARAC"/>
    <property type="match status" value="1"/>
</dbReference>
<keyword evidence="1" id="KW-0805">Transcription regulation</keyword>
<evidence type="ECO:0000256" key="3">
    <source>
        <dbReference type="ARBA" id="ARBA00023163"/>
    </source>
</evidence>
<feature type="domain" description="HTH araC/xylS-type" evidence="4">
    <location>
        <begin position="239"/>
        <end position="336"/>
    </location>
</feature>
<evidence type="ECO:0000256" key="1">
    <source>
        <dbReference type="ARBA" id="ARBA00023015"/>
    </source>
</evidence>
<evidence type="ECO:0000259" key="4">
    <source>
        <dbReference type="PROSITE" id="PS01124"/>
    </source>
</evidence>
<evidence type="ECO:0000313" key="5">
    <source>
        <dbReference type="EMBL" id="AEF40836.1"/>
    </source>
</evidence>
<dbReference type="Pfam" id="PF12833">
    <property type="entry name" value="HTH_18"/>
    <property type="match status" value="1"/>
</dbReference>
<dbReference type="PANTHER" id="PTHR47894">
    <property type="entry name" value="HTH-TYPE TRANSCRIPTIONAL REGULATOR GADX"/>
    <property type="match status" value="1"/>
</dbReference>
<keyword evidence="6" id="KW-1185">Reference proteome</keyword>
<dbReference type="GO" id="GO:0003700">
    <property type="term" value="F:DNA-binding transcription factor activity"/>
    <property type="evidence" value="ECO:0007669"/>
    <property type="project" value="InterPro"/>
</dbReference>
<dbReference type="AlphaFoldDB" id="F6EEN6"/>
<dbReference type="HOGENOM" id="CLU_047522_3_3_11"/>
<accession>F6EEN6</accession>
<sequence length="344" mass="37959">MIRQAIPRSPASAALLIEFAQARGVALATCLKGTRLTMSALRNPATEVTAQQELRLIANTVKALDYEPGLGIEVGHQYHLTTYGIWGFALISSPTLRNAIDVGLRFVGLTFAFCRITARLHDDEVWLVLDPNEVPVAVRRFVTERDSAAIKNLQQELVGQSVPLRRVTYTFPAPIDGIERYTEILGTAPVFGADENTLVIDPAYLDEPLTQANEYARALAQSQCRDLLNQREARAGLSGQVRDLLLADPTQPLTLEEAARELHMSSRTVRRLLAAEGTSLRALTNEIREGLAEELLITGRMPVADVAHRLGYTEVSSFSQAFRRWKGLGPREYRAQVSTGAISR</sequence>
<organism evidence="5 6">
    <name type="scientific">Hoyosella subflava (strain DSM 45089 / JCM 17490 / NBRC 109087 / DQS3-9A1)</name>
    <name type="common">Amycolicicoccus subflavus</name>
    <dbReference type="NCBI Taxonomy" id="443218"/>
    <lineage>
        <taxon>Bacteria</taxon>
        <taxon>Bacillati</taxon>
        <taxon>Actinomycetota</taxon>
        <taxon>Actinomycetes</taxon>
        <taxon>Mycobacteriales</taxon>
        <taxon>Hoyosellaceae</taxon>
        <taxon>Hoyosella</taxon>
    </lineage>
</organism>
<dbReference type="InterPro" id="IPR018060">
    <property type="entry name" value="HTH_AraC"/>
</dbReference>
<name>F6EEN6_HOYSD</name>
<evidence type="ECO:0000313" key="6">
    <source>
        <dbReference type="Proteomes" id="UP000009235"/>
    </source>
</evidence>
<dbReference type="STRING" id="443218.AS9A_2389"/>
<dbReference type="PRINTS" id="PR00032">
    <property type="entry name" value="HTHARAC"/>
</dbReference>
<dbReference type="EMBL" id="CP002786">
    <property type="protein sequence ID" value="AEF40836.1"/>
    <property type="molecule type" value="Genomic_DNA"/>
</dbReference>
<proteinExistence type="predicted"/>
<gene>
    <name evidence="5" type="ordered locus">AS9A_2389</name>
</gene>
<protein>
    <submittedName>
        <fullName evidence="5">Putative transcriptional regulator</fullName>
    </submittedName>
</protein>
<dbReference type="OrthoDB" id="5241536at2"/>
<evidence type="ECO:0000256" key="2">
    <source>
        <dbReference type="ARBA" id="ARBA00023125"/>
    </source>
</evidence>
<dbReference type="Gene3D" id="1.10.10.60">
    <property type="entry name" value="Homeodomain-like"/>
    <property type="match status" value="1"/>
</dbReference>
<dbReference type="GO" id="GO:0005829">
    <property type="term" value="C:cytosol"/>
    <property type="evidence" value="ECO:0007669"/>
    <property type="project" value="TreeGrafter"/>
</dbReference>
<keyword evidence="2" id="KW-0238">DNA-binding</keyword>
<dbReference type="eggNOG" id="COG2207">
    <property type="taxonomic scope" value="Bacteria"/>
</dbReference>
<dbReference type="InterPro" id="IPR032687">
    <property type="entry name" value="AraC-type_N"/>
</dbReference>
<keyword evidence="3" id="KW-0804">Transcription</keyword>
<dbReference type="SUPFAM" id="SSF46689">
    <property type="entry name" value="Homeodomain-like"/>
    <property type="match status" value="1"/>
</dbReference>
<dbReference type="KEGG" id="asd:AS9A_2389"/>
<reference evidence="5 6" key="1">
    <citation type="journal article" date="2011" name="J. Bacteriol.">
        <title>Complete genome sequence of Amycolicicoccus subflavus DQS3-9A1T, an actinomycete isolated from crude oil-polluted soil.</title>
        <authorList>
            <person name="Cai M."/>
            <person name="Chen W.M."/>
            <person name="Nie Y."/>
            <person name="Chi C.Q."/>
            <person name="Wang Y.N."/>
            <person name="Tang Y.Q."/>
            <person name="Li G.Y."/>
            <person name="Wu X.L."/>
        </authorList>
    </citation>
    <scope>NUCLEOTIDE SEQUENCE [LARGE SCALE GENOMIC DNA]</scope>
    <source>
        <strain evidence="6">DSM 45089 / DQS3-9A1</strain>
    </source>
</reference>
<dbReference type="PANTHER" id="PTHR47894:SF1">
    <property type="entry name" value="HTH-TYPE TRANSCRIPTIONAL REGULATOR VQSM"/>
    <property type="match status" value="1"/>
</dbReference>